<comment type="caution">
    <text evidence="14">The sequence shown here is derived from an EMBL/GenBank/DDBJ whole genome shotgun (WGS) entry which is preliminary data.</text>
</comment>
<evidence type="ECO:0000256" key="3">
    <source>
        <dbReference type="ARBA" id="ARBA00021907"/>
    </source>
</evidence>
<keyword evidence="9 10" id="KW-0131">Cell cycle</keyword>
<evidence type="ECO:0000313" key="15">
    <source>
        <dbReference type="Proteomes" id="UP000050482"/>
    </source>
</evidence>
<dbReference type="InterPro" id="IPR003838">
    <property type="entry name" value="ABC3_permease_C"/>
</dbReference>
<dbReference type="Proteomes" id="UP000050482">
    <property type="component" value="Unassembled WGS sequence"/>
</dbReference>
<dbReference type="STRING" id="471514.AN477_00220"/>
<feature type="transmembrane region" description="Helical" evidence="11">
    <location>
        <begin position="225"/>
        <end position="247"/>
    </location>
</feature>
<name>A0A0P9GVX5_9BACL</name>
<dbReference type="Pfam" id="PF02687">
    <property type="entry name" value="FtsX"/>
    <property type="match status" value="1"/>
</dbReference>
<dbReference type="InterPro" id="IPR058204">
    <property type="entry name" value="FtsX_firmicutes-type"/>
</dbReference>
<protein>
    <recommendedName>
        <fullName evidence="3 10">Cell division protein FtsX</fullName>
    </recommendedName>
</protein>
<organism evidence="14 15">
    <name type="scientific">Alicyclobacillus ferrooxydans</name>
    <dbReference type="NCBI Taxonomy" id="471514"/>
    <lineage>
        <taxon>Bacteria</taxon>
        <taxon>Bacillati</taxon>
        <taxon>Bacillota</taxon>
        <taxon>Bacilli</taxon>
        <taxon>Bacillales</taxon>
        <taxon>Alicyclobacillaceae</taxon>
        <taxon>Alicyclobacillus</taxon>
    </lineage>
</organism>
<dbReference type="NCBIfam" id="NF038347">
    <property type="entry name" value="FtsX_Gpos"/>
    <property type="match status" value="1"/>
</dbReference>
<evidence type="ECO:0000259" key="13">
    <source>
        <dbReference type="Pfam" id="PF18075"/>
    </source>
</evidence>
<dbReference type="Gene3D" id="3.30.70.3040">
    <property type="match status" value="1"/>
</dbReference>
<feature type="domain" description="ABC3 transporter permease C-terminal" evidence="12">
    <location>
        <begin position="175"/>
        <end position="295"/>
    </location>
</feature>
<sequence length="297" mass="32772">MRIRILRHFREGFKNLIRNGWMTFASLSAVGITLLILGVTLVIAMNAQQMSNYITGQLQVNVFYKMTATPSQEKQTIAEIEAMPGVKSVQFVSKQQEFKDLQKSIGSQYNDVLSGLSANNTLPDKLIVKAVDPRKTVALGESIAKLPQVDKVQDGSDIANKLFRFLDVVRNIGLAFVIGLVITAMFLISNTIKITIFSRRREIEIMRLVGATNWFIRWPFLTEGILIGAIGAAIPFAAIFFAYRAAYTKVGGAFMSIAFPLMPIGSIGSKLALVLFGLGLFIGIWGGIMSVRKFLKV</sequence>
<keyword evidence="8 10" id="KW-0472">Membrane</keyword>
<feature type="transmembrane region" description="Helical" evidence="11">
    <location>
        <begin position="21"/>
        <end position="45"/>
    </location>
</feature>
<feature type="transmembrane region" description="Helical" evidence="11">
    <location>
        <begin position="267"/>
        <end position="288"/>
    </location>
</feature>
<reference evidence="14 15" key="1">
    <citation type="submission" date="2015-09" db="EMBL/GenBank/DDBJ databases">
        <title>Draft genome sequence of Alicyclobacillus ferrooxydans DSM 22381.</title>
        <authorList>
            <person name="Hemp J."/>
        </authorList>
    </citation>
    <scope>NUCLEOTIDE SEQUENCE [LARGE SCALE GENOMIC DNA]</scope>
    <source>
        <strain evidence="14 15">TC-34</strain>
    </source>
</reference>
<gene>
    <name evidence="14" type="ORF">AN477_00220</name>
</gene>
<evidence type="ECO:0000256" key="5">
    <source>
        <dbReference type="ARBA" id="ARBA00022618"/>
    </source>
</evidence>
<evidence type="ECO:0000313" key="14">
    <source>
        <dbReference type="EMBL" id="KPV45443.1"/>
    </source>
</evidence>
<evidence type="ECO:0000256" key="8">
    <source>
        <dbReference type="ARBA" id="ARBA00023136"/>
    </source>
</evidence>
<dbReference type="InterPro" id="IPR040690">
    <property type="entry name" value="FtsX_ECD"/>
</dbReference>
<evidence type="ECO:0000256" key="4">
    <source>
        <dbReference type="ARBA" id="ARBA00022475"/>
    </source>
</evidence>
<evidence type="ECO:0000256" key="1">
    <source>
        <dbReference type="ARBA" id="ARBA00004651"/>
    </source>
</evidence>
<keyword evidence="15" id="KW-1185">Reference proteome</keyword>
<feature type="domain" description="FtsX extracellular" evidence="13">
    <location>
        <begin position="58"/>
        <end position="152"/>
    </location>
</feature>
<accession>A0A0P9GVX5</accession>
<dbReference type="PANTHER" id="PTHR47755">
    <property type="entry name" value="CELL DIVISION PROTEIN FTSX"/>
    <property type="match status" value="1"/>
</dbReference>
<keyword evidence="6 11" id="KW-0812">Transmembrane</keyword>
<comment type="subcellular location">
    <subcellularLocation>
        <location evidence="1">Cell membrane</location>
        <topology evidence="1">Multi-pass membrane protein</topology>
    </subcellularLocation>
</comment>
<dbReference type="PIRSF" id="PIRSF003097">
    <property type="entry name" value="FtsX"/>
    <property type="match status" value="1"/>
</dbReference>
<evidence type="ECO:0000259" key="12">
    <source>
        <dbReference type="Pfam" id="PF02687"/>
    </source>
</evidence>
<keyword evidence="7 11" id="KW-1133">Transmembrane helix</keyword>
<dbReference type="PATRIC" id="fig|471514.4.peg.8"/>
<keyword evidence="4 10" id="KW-1003">Cell membrane</keyword>
<dbReference type="Pfam" id="PF18075">
    <property type="entry name" value="FtsX_ECD"/>
    <property type="match status" value="1"/>
</dbReference>
<dbReference type="RefSeq" id="WP_054967182.1">
    <property type="nucleotide sequence ID" value="NZ_LJCO01000008.1"/>
</dbReference>
<evidence type="ECO:0000256" key="9">
    <source>
        <dbReference type="ARBA" id="ARBA00023306"/>
    </source>
</evidence>
<dbReference type="InterPro" id="IPR004513">
    <property type="entry name" value="FtsX"/>
</dbReference>
<proteinExistence type="inferred from homology"/>
<evidence type="ECO:0000256" key="11">
    <source>
        <dbReference type="SAM" id="Phobius"/>
    </source>
</evidence>
<dbReference type="GO" id="GO:0005886">
    <property type="term" value="C:plasma membrane"/>
    <property type="evidence" value="ECO:0007669"/>
    <property type="project" value="UniProtKB-SubCell"/>
</dbReference>
<dbReference type="PANTHER" id="PTHR47755:SF1">
    <property type="entry name" value="CELL DIVISION PROTEIN FTSX"/>
    <property type="match status" value="1"/>
</dbReference>
<keyword evidence="5 10" id="KW-0132">Cell division</keyword>
<evidence type="ECO:0000256" key="2">
    <source>
        <dbReference type="ARBA" id="ARBA00007379"/>
    </source>
</evidence>
<evidence type="ECO:0000256" key="6">
    <source>
        <dbReference type="ARBA" id="ARBA00022692"/>
    </source>
</evidence>
<evidence type="ECO:0000256" key="10">
    <source>
        <dbReference type="PIRNR" id="PIRNR003097"/>
    </source>
</evidence>
<dbReference type="AlphaFoldDB" id="A0A0P9GVX5"/>
<feature type="transmembrane region" description="Helical" evidence="11">
    <location>
        <begin position="172"/>
        <end position="192"/>
    </location>
</feature>
<comment type="similarity">
    <text evidence="2 10">Belongs to the ABC-4 integral membrane protein family. FtsX subfamily.</text>
</comment>
<comment type="function">
    <text evidence="10">Part of the ABC transporter FtsEX involved in asymmetric cellular division facilitating the initiation of sporulation.</text>
</comment>
<dbReference type="GO" id="GO:0051301">
    <property type="term" value="P:cell division"/>
    <property type="evidence" value="ECO:0007669"/>
    <property type="project" value="UniProtKB-KW"/>
</dbReference>
<evidence type="ECO:0000256" key="7">
    <source>
        <dbReference type="ARBA" id="ARBA00022989"/>
    </source>
</evidence>
<dbReference type="OrthoDB" id="9812531at2"/>
<dbReference type="EMBL" id="LJCO01000008">
    <property type="protein sequence ID" value="KPV45443.1"/>
    <property type="molecule type" value="Genomic_DNA"/>
</dbReference>